<dbReference type="EMBL" id="CAFBPN010000005">
    <property type="protein sequence ID" value="CAB5009904.1"/>
    <property type="molecule type" value="Genomic_DNA"/>
</dbReference>
<evidence type="ECO:0000313" key="2">
    <source>
        <dbReference type="EMBL" id="CAB5009904.1"/>
    </source>
</evidence>
<keyword evidence="1" id="KW-1133">Transmembrane helix</keyword>
<protein>
    <submittedName>
        <fullName evidence="2">Unannotated protein</fullName>
    </submittedName>
</protein>
<gene>
    <name evidence="2" type="ORF">UFOPK4098_00220</name>
    <name evidence="3" type="ORF">UFOPK4347_00463</name>
</gene>
<sequence length="162" mass="17705">MGVASSRLKSPLARAFAPVGAGIVFFALLFLALWGAAALISRHPENITNLGDQTFRVGSVSQVAKTVTESGPVLYPDLRDPDGKRSIVLDHQGSDPAKGWRVFYAYPADRDEACLATQVKETRTFTDCSGRNVQLEDLAKPTDVRPLVENRTTLYIDLRATK</sequence>
<name>A0A6J7Q6J4_9ZZZZ</name>
<dbReference type="AlphaFoldDB" id="A0A6J7Q6J4"/>
<organism evidence="2">
    <name type="scientific">freshwater metagenome</name>
    <dbReference type="NCBI Taxonomy" id="449393"/>
    <lineage>
        <taxon>unclassified sequences</taxon>
        <taxon>metagenomes</taxon>
        <taxon>ecological metagenomes</taxon>
    </lineage>
</organism>
<proteinExistence type="predicted"/>
<accession>A0A6J7Q6J4</accession>
<evidence type="ECO:0000256" key="1">
    <source>
        <dbReference type="SAM" id="Phobius"/>
    </source>
</evidence>
<feature type="transmembrane region" description="Helical" evidence="1">
    <location>
        <begin position="15"/>
        <end position="40"/>
    </location>
</feature>
<evidence type="ECO:0000313" key="3">
    <source>
        <dbReference type="EMBL" id="CAB5062249.1"/>
    </source>
</evidence>
<keyword evidence="1" id="KW-0472">Membrane</keyword>
<reference evidence="2" key="1">
    <citation type="submission" date="2020-05" db="EMBL/GenBank/DDBJ databases">
        <authorList>
            <person name="Chiriac C."/>
            <person name="Salcher M."/>
            <person name="Ghai R."/>
            <person name="Kavagutti S V."/>
        </authorList>
    </citation>
    <scope>NUCLEOTIDE SEQUENCE</scope>
</reference>
<keyword evidence="1" id="KW-0812">Transmembrane</keyword>
<dbReference type="EMBL" id="CAFBQU010000007">
    <property type="protein sequence ID" value="CAB5062249.1"/>
    <property type="molecule type" value="Genomic_DNA"/>
</dbReference>